<name>A0ABY7CZ24_9BASI</name>
<dbReference type="EMBL" id="CP110430">
    <property type="protein sequence ID" value="WAQ89252.1"/>
    <property type="molecule type" value="Genomic_DNA"/>
</dbReference>
<evidence type="ECO:0000313" key="2">
    <source>
        <dbReference type="EMBL" id="WAQ89252.1"/>
    </source>
</evidence>
<evidence type="ECO:0008006" key="4">
    <source>
        <dbReference type="Google" id="ProtNLM"/>
    </source>
</evidence>
<organism evidence="2 3">
    <name type="scientific">Puccinia triticina</name>
    <dbReference type="NCBI Taxonomy" id="208348"/>
    <lineage>
        <taxon>Eukaryota</taxon>
        <taxon>Fungi</taxon>
        <taxon>Dikarya</taxon>
        <taxon>Basidiomycota</taxon>
        <taxon>Pucciniomycotina</taxon>
        <taxon>Pucciniomycetes</taxon>
        <taxon>Pucciniales</taxon>
        <taxon>Pucciniaceae</taxon>
        <taxon>Puccinia</taxon>
    </lineage>
</organism>
<keyword evidence="3" id="KW-1185">Reference proteome</keyword>
<gene>
    <name evidence="2" type="ORF">PtA15_10A676</name>
</gene>
<dbReference type="Proteomes" id="UP001164743">
    <property type="component" value="Chromosome 10A"/>
</dbReference>
<protein>
    <recommendedName>
        <fullName evidence="4">rRNA-processing protein FYV7</fullName>
    </recommendedName>
</protein>
<sequence>MAIPPKKTSSQQDPSWKRSKGFRIGKNKPGVSQSVYLGKAEKIKKTLIHKAKLKKQRAKELVKAGYSASSDRTPESRTADNEEEEQPSERADRRDSQPGPASSRRPQNNPKPPTRPANTSKHPSNQPNQQSPKASAQVPHSSSSSTLMEPNPQSARRGRHQDHRSNNLHKNPIKPPKARIQHANGQPKLSHRVSKILSKLEREKDQ</sequence>
<dbReference type="PANTHER" id="PTHR41805">
    <property type="entry name" value="EXPRESSED PROTEIN"/>
    <property type="match status" value="1"/>
</dbReference>
<feature type="compositionally biased region" description="Polar residues" evidence="1">
    <location>
        <begin position="116"/>
        <end position="154"/>
    </location>
</feature>
<feature type="compositionally biased region" description="Basic residues" evidence="1">
    <location>
        <begin position="17"/>
        <end position="26"/>
    </location>
</feature>
<dbReference type="GeneID" id="77801771"/>
<dbReference type="RefSeq" id="XP_053024807.1">
    <property type="nucleotide sequence ID" value="XM_053160876.1"/>
</dbReference>
<evidence type="ECO:0000313" key="3">
    <source>
        <dbReference type="Proteomes" id="UP001164743"/>
    </source>
</evidence>
<proteinExistence type="predicted"/>
<reference evidence="2" key="1">
    <citation type="submission" date="2022-10" db="EMBL/GenBank/DDBJ databases">
        <title>Puccinia triticina Genome sequencing and assembly.</title>
        <authorList>
            <person name="Li C."/>
        </authorList>
    </citation>
    <scope>NUCLEOTIDE SEQUENCE</scope>
    <source>
        <strain evidence="2">Pt15</strain>
    </source>
</reference>
<feature type="region of interest" description="Disordered" evidence="1">
    <location>
        <begin position="50"/>
        <end position="206"/>
    </location>
</feature>
<feature type="region of interest" description="Disordered" evidence="1">
    <location>
        <begin position="1"/>
        <end position="33"/>
    </location>
</feature>
<accession>A0ABY7CZ24</accession>
<evidence type="ECO:0000256" key="1">
    <source>
        <dbReference type="SAM" id="MobiDB-lite"/>
    </source>
</evidence>
<dbReference type="PANTHER" id="PTHR41805:SF1">
    <property type="entry name" value="RRNA-PROCESSING PROTEIN FYV7"/>
    <property type="match status" value="1"/>
</dbReference>
<feature type="compositionally biased region" description="Basic and acidic residues" evidence="1">
    <location>
        <begin position="87"/>
        <end position="96"/>
    </location>
</feature>